<dbReference type="EMBL" id="JAULSN010000009">
    <property type="protein sequence ID" value="KAK3364771.1"/>
    <property type="molecule type" value="Genomic_DNA"/>
</dbReference>
<comment type="caution">
    <text evidence="4">The sequence shown here is derived from an EMBL/GenBank/DDBJ whole genome shotgun (WGS) entry which is preliminary data.</text>
</comment>
<evidence type="ECO:0000256" key="1">
    <source>
        <dbReference type="ARBA" id="ARBA00007409"/>
    </source>
</evidence>
<evidence type="ECO:0000313" key="5">
    <source>
        <dbReference type="Proteomes" id="UP001287356"/>
    </source>
</evidence>
<gene>
    <name evidence="4" type="ORF">B0T24DRAFT_598103</name>
</gene>
<dbReference type="Pfam" id="PF13417">
    <property type="entry name" value="GST_N_3"/>
    <property type="match status" value="1"/>
</dbReference>
<protein>
    <recommendedName>
        <fullName evidence="3">GST N-terminal domain-containing protein</fullName>
    </recommendedName>
</protein>
<organism evidence="4 5">
    <name type="scientific">Lasiosphaeria ovina</name>
    <dbReference type="NCBI Taxonomy" id="92902"/>
    <lineage>
        <taxon>Eukaryota</taxon>
        <taxon>Fungi</taxon>
        <taxon>Dikarya</taxon>
        <taxon>Ascomycota</taxon>
        <taxon>Pezizomycotina</taxon>
        <taxon>Sordariomycetes</taxon>
        <taxon>Sordariomycetidae</taxon>
        <taxon>Sordariales</taxon>
        <taxon>Lasiosphaeriaceae</taxon>
        <taxon>Lasiosphaeria</taxon>
    </lineage>
</organism>
<dbReference type="PANTHER" id="PTHR44051:SF23">
    <property type="entry name" value="GLUTATHIONE S-TRANSFERASE-LIKE PROTEIN TPCF"/>
    <property type="match status" value="1"/>
</dbReference>
<proteinExistence type="inferred from homology"/>
<sequence>MRIANNPRALAGQSSKPSRGTEISKTSAHSDLKPIKLWGNGGSNLPKVRILLEELGLLPYEVVPVAWADVKQLGYLAVNPNGRLPSIQDPNLGWKLWPRIMDHGPESWPRIYQYMPWDVHAYHNNPSAFVLSL</sequence>
<dbReference type="Gene3D" id="3.40.30.10">
    <property type="entry name" value="Glutaredoxin"/>
    <property type="match status" value="1"/>
</dbReference>
<dbReference type="Proteomes" id="UP001287356">
    <property type="component" value="Unassembled WGS sequence"/>
</dbReference>
<dbReference type="SUPFAM" id="SSF52833">
    <property type="entry name" value="Thioredoxin-like"/>
    <property type="match status" value="1"/>
</dbReference>
<comment type="similarity">
    <text evidence="1">Belongs to the GST superfamily.</text>
</comment>
<reference evidence="4" key="2">
    <citation type="submission" date="2023-06" db="EMBL/GenBank/DDBJ databases">
        <authorList>
            <consortium name="Lawrence Berkeley National Laboratory"/>
            <person name="Haridas S."/>
            <person name="Hensen N."/>
            <person name="Bonometti L."/>
            <person name="Westerberg I."/>
            <person name="Brannstrom I.O."/>
            <person name="Guillou S."/>
            <person name="Cros-Aarteil S."/>
            <person name="Calhoun S."/>
            <person name="Kuo A."/>
            <person name="Mondo S."/>
            <person name="Pangilinan J."/>
            <person name="Riley R."/>
            <person name="Labutti K."/>
            <person name="Andreopoulos B."/>
            <person name="Lipzen A."/>
            <person name="Chen C."/>
            <person name="Yanf M."/>
            <person name="Daum C."/>
            <person name="Ng V."/>
            <person name="Clum A."/>
            <person name="Steindorff A."/>
            <person name="Ohm R."/>
            <person name="Martin F."/>
            <person name="Silar P."/>
            <person name="Natvig D."/>
            <person name="Lalanne C."/>
            <person name="Gautier V."/>
            <person name="Ament-Velasquez S.L."/>
            <person name="Kruys A."/>
            <person name="Hutchinson M.I."/>
            <person name="Powell A.J."/>
            <person name="Barry K."/>
            <person name="Miller A.N."/>
            <person name="Grigoriev I.V."/>
            <person name="Debuchy R."/>
            <person name="Gladieux P."/>
            <person name="Thoren M.H."/>
            <person name="Johannesson H."/>
        </authorList>
    </citation>
    <scope>NUCLEOTIDE SEQUENCE</scope>
    <source>
        <strain evidence="4">CBS 958.72</strain>
    </source>
</reference>
<name>A0AAE0JW22_9PEZI</name>
<dbReference type="PANTHER" id="PTHR44051">
    <property type="entry name" value="GLUTATHIONE S-TRANSFERASE-RELATED"/>
    <property type="match status" value="1"/>
</dbReference>
<accession>A0AAE0JW22</accession>
<dbReference type="AlphaFoldDB" id="A0AAE0JW22"/>
<evidence type="ECO:0000313" key="4">
    <source>
        <dbReference type="EMBL" id="KAK3364771.1"/>
    </source>
</evidence>
<feature type="compositionally biased region" description="Polar residues" evidence="2">
    <location>
        <begin position="12"/>
        <end position="27"/>
    </location>
</feature>
<dbReference type="InterPro" id="IPR036249">
    <property type="entry name" value="Thioredoxin-like_sf"/>
</dbReference>
<evidence type="ECO:0000259" key="3">
    <source>
        <dbReference type="Pfam" id="PF13417"/>
    </source>
</evidence>
<reference evidence="4" key="1">
    <citation type="journal article" date="2023" name="Mol. Phylogenet. Evol.">
        <title>Genome-scale phylogeny and comparative genomics of the fungal order Sordariales.</title>
        <authorList>
            <person name="Hensen N."/>
            <person name="Bonometti L."/>
            <person name="Westerberg I."/>
            <person name="Brannstrom I.O."/>
            <person name="Guillou S."/>
            <person name="Cros-Aarteil S."/>
            <person name="Calhoun S."/>
            <person name="Haridas S."/>
            <person name="Kuo A."/>
            <person name="Mondo S."/>
            <person name="Pangilinan J."/>
            <person name="Riley R."/>
            <person name="LaButti K."/>
            <person name="Andreopoulos B."/>
            <person name="Lipzen A."/>
            <person name="Chen C."/>
            <person name="Yan M."/>
            <person name="Daum C."/>
            <person name="Ng V."/>
            <person name="Clum A."/>
            <person name="Steindorff A."/>
            <person name="Ohm R.A."/>
            <person name="Martin F."/>
            <person name="Silar P."/>
            <person name="Natvig D.O."/>
            <person name="Lalanne C."/>
            <person name="Gautier V."/>
            <person name="Ament-Velasquez S.L."/>
            <person name="Kruys A."/>
            <person name="Hutchinson M.I."/>
            <person name="Powell A.J."/>
            <person name="Barry K."/>
            <person name="Miller A.N."/>
            <person name="Grigoriev I.V."/>
            <person name="Debuchy R."/>
            <person name="Gladieux P."/>
            <person name="Hiltunen Thoren M."/>
            <person name="Johannesson H."/>
        </authorList>
    </citation>
    <scope>NUCLEOTIDE SEQUENCE</scope>
    <source>
        <strain evidence="4">CBS 958.72</strain>
    </source>
</reference>
<dbReference type="InterPro" id="IPR004045">
    <property type="entry name" value="Glutathione_S-Trfase_N"/>
</dbReference>
<feature type="domain" description="GST N-terminal" evidence="3">
    <location>
        <begin position="47"/>
        <end position="94"/>
    </location>
</feature>
<feature type="region of interest" description="Disordered" evidence="2">
    <location>
        <begin position="1"/>
        <end position="28"/>
    </location>
</feature>
<evidence type="ECO:0000256" key="2">
    <source>
        <dbReference type="SAM" id="MobiDB-lite"/>
    </source>
</evidence>
<keyword evidence="5" id="KW-1185">Reference proteome</keyword>